<dbReference type="InterPro" id="IPR011250">
    <property type="entry name" value="OMP/PagP_B-barrel"/>
</dbReference>
<comment type="caution">
    <text evidence="4">The sequence shown here is derived from an EMBL/GenBank/DDBJ whole genome shotgun (WGS) entry which is preliminary data.</text>
</comment>
<dbReference type="Proteomes" id="UP000235547">
    <property type="component" value="Unassembled WGS sequence"/>
</dbReference>
<gene>
    <name evidence="4" type="ORF">C1H70_16890</name>
</gene>
<proteinExistence type="predicted"/>
<dbReference type="OrthoDB" id="6115907at2"/>
<feature type="signal peptide" evidence="2">
    <location>
        <begin position="1"/>
        <end position="24"/>
    </location>
</feature>
<dbReference type="InterPro" id="IPR027385">
    <property type="entry name" value="Beta-barrel_OMP"/>
</dbReference>
<feature type="chain" id="PRO_5014925130" description="Outer membrane protein beta-barrel domain-containing protein" evidence="2">
    <location>
        <begin position="25"/>
        <end position="166"/>
    </location>
</feature>
<keyword evidence="1 2" id="KW-0732">Signal</keyword>
<organism evidence="4 5">
    <name type="scientific">Halomonas urumqiensis</name>
    <dbReference type="NCBI Taxonomy" id="1684789"/>
    <lineage>
        <taxon>Bacteria</taxon>
        <taxon>Pseudomonadati</taxon>
        <taxon>Pseudomonadota</taxon>
        <taxon>Gammaproteobacteria</taxon>
        <taxon>Oceanospirillales</taxon>
        <taxon>Halomonadaceae</taxon>
        <taxon>Halomonas</taxon>
    </lineage>
</organism>
<evidence type="ECO:0000313" key="4">
    <source>
        <dbReference type="EMBL" id="PMR78422.1"/>
    </source>
</evidence>
<dbReference type="AlphaFoldDB" id="A0A2N7UD95"/>
<feature type="domain" description="Outer membrane protein beta-barrel" evidence="3">
    <location>
        <begin position="16"/>
        <end position="166"/>
    </location>
</feature>
<dbReference type="RefSeq" id="WP_102589483.1">
    <property type="nucleotide sequence ID" value="NZ_BNAE01000001.1"/>
</dbReference>
<dbReference type="Pfam" id="PF13505">
    <property type="entry name" value="OMP_b-brl"/>
    <property type="match status" value="1"/>
</dbReference>
<evidence type="ECO:0000256" key="1">
    <source>
        <dbReference type="ARBA" id="ARBA00022729"/>
    </source>
</evidence>
<protein>
    <recommendedName>
        <fullName evidence="3">Outer membrane protein beta-barrel domain-containing protein</fullName>
    </recommendedName>
</protein>
<evidence type="ECO:0000259" key="3">
    <source>
        <dbReference type="Pfam" id="PF13505"/>
    </source>
</evidence>
<dbReference type="GO" id="GO:0019867">
    <property type="term" value="C:outer membrane"/>
    <property type="evidence" value="ECO:0007669"/>
    <property type="project" value="InterPro"/>
</dbReference>
<keyword evidence="5" id="KW-1185">Reference proteome</keyword>
<dbReference type="NCBIfam" id="TIGR01414">
    <property type="entry name" value="autotrans_barl"/>
    <property type="match status" value="1"/>
</dbReference>
<name>A0A2N7UD95_9GAMM</name>
<evidence type="ECO:0000313" key="5">
    <source>
        <dbReference type="Proteomes" id="UP000235547"/>
    </source>
</evidence>
<evidence type="ECO:0000256" key="2">
    <source>
        <dbReference type="SAM" id="SignalP"/>
    </source>
</evidence>
<dbReference type="SUPFAM" id="SSF56925">
    <property type="entry name" value="OMPA-like"/>
    <property type="match status" value="1"/>
</dbReference>
<sequence>MKLAISAMTLALFVGGALASTAQAQQTNYPQPYIGGDALFWELNRDNGPDRDSVGLRLNGGFKFNDYFAVEGHVAGGGSDGPAELDSLVGAYAKGIVPISQEFRLYGLLGGTEVDLGGDSDNGVSYGAGAEFDMSPNLSVGADLMRYLDKSNYDVDAASVGLRYRF</sequence>
<dbReference type="Gene3D" id="2.40.160.20">
    <property type="match status" value="1"/>
</dbReference>
<reference evidence="4 5" key="1">
    <citation type="submission" date="2018-01" db="EMBL/GenBank/DDBJ databases">
        <title>Halomonas endophytica sp. nov., isolated from storage liquid in the stems of Populus euphratica.</title>
        <authorList>
            <person name="Chen C."/>
        </authorList>
    </citation>
    <scope>NUCLEOTIDE SEQUENCE [LARGE SCALE GENOMIC DNA]</scope>
    <source>
        <strain evidence="4 5">BZ-SZ-XJ27</strain>
    </source>
</reference>
<dbReference type="InterPro" id="IPR006315">
    <property type="entry name" value="OM_autotransptr_brl_dom"/>
</dbReference>
<accession>A0A2N7UD95</accession>
<dbReference type="EMBL" id="PNRG01000033">
    <property type="protein sequence ID" value="PMR78422.1"/>
    <property type="molecule type" value="Genomic_DNA"/>
</dbReference>